<evidence type="ECO:0000256" key="5">
    <source>
        <dbReference type="ARBA" id="ARBA00022801"/>
    </source>
</evidence>
<keyword evidence="4 8" id="KW-0658">Purine biosynthesis</keyword>
<comment type="catalytic activity">
    <reaction evidence="8">
        <text>L-glutamine + H2O = L-glutamate + NH4(+)</text>
        <dbReference type="Rhea" id="RHEA:15889"/>
        <dbReference type="ChEBI" id="CHEBI:15377"/>
        <dbReference type="ChEBI" id="CHEBI:28938"/>
        <dbReference type="ChEBI" id="CHEBI:29985"/>
        <dbReference type="ChEBI" id="CHEBI:58359"/>
        <dbReference type="EC" id="3.5.1.2"/>
    </reaction>
</comment>
<dbReference type="NCBIfam" id="NF002957">
    <property type="entry name" value="PRK03619.1"/>
    <property type="match status" value="1"/>
</dbReference>
<evidence type="ECO:0000256" key="1">
    <source>
        <dbReference type="ARBA" id="ARBA00022490"/>
    </source>
</evidence>
<gene>
    <name evidence="8" type="primary">purQ</name>
    <name evidence="9" type="ordered locus">Ctha_0210</name>
</gene>
<protein>
    <recommendedName>
        <fullName evidence="8">Phosphoribosylformylglycinamidine synthase subunit PurQ</fullName>
        <shortName evidence="8">FGAM synthase</shortName>
        <ecNumber evidence="8">6.3.5.3</ecNumber>
    </recommendedName>
    <alternativeName>
        <fullName evidence="8">Formylglycinamide ribonucleotide amidotransferase subunit I</fullName>
        <shortName evidence="8">FGAR amidotransferase I</shortName>
        <shortName evidence="8">FGAR-AT I</shortName>
    </alternativeName>
    <alternativeName>
        <fullName evidence="8">Glutaminase PurQ</fullName>
        <ecNumber evidence="8">3.5.1.2</ecNumber>
    </alternativeName>
    <alternativeName>
        <fullName evidence="8">Phosphoribosylformylglycinamidine synthase subunit I</fullName>
    </alternativeName>
</protein>
<reference evidence="9 10" key="1">
    <citation type="submission" date="2008-06" db="EMBL/GenBank/DDBJ databases">
        <title>Complete sequence of Chloroherpeton thalassium ATCC 35110.</title>
        <authorList>
            <consortium name="US DOE Joint Genome Institute"/>
            <person name="Lucas S."/>
            <person name="Copeland A."/>
            <person name="Lapidus A."/>
            <person name="Glavina del Rio T."/>
            <person name="Dalin E."/>
            <person name="Tice H."/>
            <person name="Bruce D."/>
            <person name="Goodwin L."/>
            <person name="Pitluck S."/>
            <person name="Schmutz J."/>
            <person name="Larimer F."/>
            <person name="Land M."/>
            <person name="Hauser L."/>
            <person name="Kyrpides N."/>
            <person name="Mikhailova N."/>
            <person name="Liu Z."/>
            <person name="Li T."/>
            <person name="Zhao F."/>
            <person name="Overmann J."/>
            <person name="Bryant D.A."/>
            <person name="Richardson P."/>
        </authorList>
    </citation>
    <scope>NUCLEOTIDE SEQUENCE [LARGE SCALE GENOMIC DNA]</scope>
    <source>
        <strain evidence="10">ATCC 35110 / GB-78</strain>
    </source>
</reference>
<dbReference type="EC" id="3.5.1.2" evidence="8"/>
<comment type="function">
    <text evidence="8">Part of the phosphoribosylformylglycinamidine synthase complex involved in the purines biosynthetic pathway. Catalyzes the ATP-dependent conversion of formylglycinamide ribonucleotide (FGAR) and glutamine to yield formylglycinamidine ribonucleotide (FGAM) and glutamate. The FGAM synthase complex is composed of three subunits. PurQ produces an ammonia molecule by converting glutamine to glutamate. PurL transfers the ammonia molecule to FGAR to form FGAM in an ATP-dependent manner. PurS interacts with PurQ and PurL and is thought to assist in the transfer of the ammonia molecule from PurQ to PurL.</text>
</comment>
<evidence type="ECO:0000256" key="2">
    <source>
        <dbReference type="ARBA" id="ARBA00022598"/>
    </source>
</evidence>
<comment type="subunit">
    <text evidence="8">Part of the FGAM synthase complex composed of 1 PurL, 1 PurQ and 2 PurS subunits.</text>
</comment>
<proteinExistence type="inferred from homology"/>
<dbReference type="InterPro" id="IPR029062">
    <property type="entry name" value="Class_I_gatase-like"/>
</dbReference>
<dbReference type="RefSeq" id="WP_012498765.1">
    <property type="nucleotide sequence ID" value="NC_011026.1"/>
</dbReference>
<dbReference type="GO" id="GO:0005524">
    <property type="term" value="F:ATP binding"/>
    <property type="evidence" value="ECO:0007669"/>
    <property type="project" value="UniProtKB-KW"/>
</dbReference>
<comment type="subcellular location">
    <subcellularLocation>
        <location evidence="8">Cytoplasm</location>
    </subcellularLocation>
</comment>
<comment type="catalytic activity">
    <reaction evidence="8">
        <text>N(2)-formyl-N(1)-(5-phospho-beta-D-ribosyl)glycinamide + L-glutamine + ATP + H2O = 2-formamido-N(1)-(5-O-phospho-beta-D-ribosyl)acetamidine + L-glutamate + ADP + phosphate + H(+)</text>
        <dbReference type="Rhea" id="RHEA:17129"/>
        <dbReference type="ChEBI" id="CHEBI:15377"/>
        <dbReference type="ChEBI" id="CHEBI:15378"/>
        <dbReference type="ChEBI" id="CHEBI:29985"/>
        <dbReference type="ChEBI" id="CHEBI:30616"/>
        <dbReference type="ChEBI" id="CHEBI:43474"/>
        <dbReference type="ChEBI" id="CHEBI:58359"/>
        <dbReference type="ChEBI" id="CHEBI:147286"/>
        <dbReference type="ChEBI" id="CHEBI:147287"/>
        <dbReference type="ChEBI" id="CHEBI:456216"/>
        <dbReference type="EC" id="6.3.5.3"/>
    </reaction>
</comment>
<dbReference type="STRING" id="517418.Ctha_0210"/>
<dbReference type="PANTHER" id="PTHR47552">
    <property type="entry name" value="PHOSPHORIBOSYLFORMYLGLYCINAMIDINE SYNTHASE SUBUNIT PURQ"/>
    <property type="match status" value="1"/>
</dbReference>
<keyword evidence="6 8" id="KW-0067">ATP-binding</keyword>
<evidence type="ECO:0000313" key="9">
    <source>
        <dbReference type="EMBL" id="ACF12681.1"/>
    </source>
</evidence>
<dbReference type="EC" id="6.3.5.3" evidence="8"/>
<dbReference type="PANTHER" id="PTHR47552:SF1">
    <property type="entry name" value="PHOSPHORIBOSYLFORMYLGLYCINAMIDINE SYNTHASE SUBUNIT PURQ"/>
    <property type="match status" value="1"/>
</dbReference>
<dbReference type="HOGENOM" id="CLU_001031_3_1_10"/>
<keyword evidence="5 8" id="KW-0378">Hydrolase</keyword>
<feature type="active site" description="Nucleophile" evidence="8">
    <location>
        <position position="89"/>
    </location>
</feature>
<dbReference type="PROSITE" id="PS51273">
    <property type="entry name" value="GATASE_TYPE_1"/>
    <property type="match status" value="1"/>
</dbReference>
<evidence type="ECO:0000256" key="7">
    <source>
        <dbReference type="ARBA" id="ARBA00022962"/>
    </source>
</evidence>
<keyword evidence="3 8" id="KW-0547">Nucleotide-binding</keyword>
<accession>B3QTD5</accession>
<comment type="pathway">
    <text evidence="8">Purine metabolism; IMP biosynthesis via de novo pathway; 5-amino-1-(5-phospho-D-ribosyl)imidazole from N(2)-formyl-N(1)-(5-phospho-D-ribosyl)glycinamide: step 1/2.</text>
</comment>
<dbReference type="Gene3D" id="3.40.50.880">
    <property type="match status" value="1"/>
</dbReference>
<name>B3QTD5_CHLT3</name>
<dbReference type="GO" id="GO:0004359">
    <property type="term" value="F:glutaminase activity"/>
    <property type="evidence" value="ECO:0007669"/>
    <property type="project" value="UniProtKB-EC"/>
</dbReference>
<dbReference type="UniPathway" id="UPA00074">
    <property type="reaction ID" value="UER00128"/>
</dbReference>
<dbReference type="KEGG" id="cts:Ctha_0210"/>
<dbReference type="SUPFAM" id="SSF52317">
    <property type="entry name" value="Class I glutamine amidotransferase-like"/>
    <property type="match status" value="1"/>
</dbReference>
<dbReference type="PIRSF" id="PIRSF001586">
    <property type="entry name" value="FGAM_synth_I"/>
    <property type="match status" value="1"/>
</dbReference>
<dbReference type="EMBL" id="CP001100">
    <property type="protein sequence ID" value="ACF12681.1"/>
    <property type="molecule type" value="Genomic_DNA"/>
</dbReference>
<feature type="active site" evidence="8">
    <location>
        <position position="208"/>
    </location>
</feature>
<evidence type="ECO:0000313" key="10">
    <source>
        <dbReference type="Proteomes" id="UP000001208"/>
    </source>
</evidence>
<dbReference type="CDD" id="cd01740">
    <property type="entry name" value="GATase1_FGAR_AT"/>
    <property type="match status" value="1"/>
</dbReference>
<dbReference type="OrthoDB" id="9804441at2"/>
<dbReference type="HAMAP" id="MF_00421">
    <property type="entry name" value="PurQ"/>
    <property type="match status" value="1"/>
</dbReference>
<evidence type="ECO:0000256" key="8">
    <source>
        <dbReference type="HAMAP-Rule" id="MF_00421"/>
    </source>
</evidence>
<dbReference type="AlphaFoldDB" id="B3QTD5"/>
<evidence type="ECO:0000256" key="6">
    <source>
        <dbReference type="ARBA" id="ARBA00022840"/>
    </source>
</evidence>
<keyword evidence="1 8" id="KW-0963">Cytoplasm</keyword>
<sequence length="235" mass="25707">MAKTKFGIVVFPGSNCDHDTEYVCNAFPNAEAKLIWHQESDLQGADVIVLPGGFSYGDYLRAGAIAKFSPVMQEVIRFAGEGRPVIGICNGFQVLLESGLLEGAMMHNKSRRFICKFVYLKVANNQTLFTSKYEKDAVVRIPIAHGEGNFFASEATLSRLQENEQIVFQYCDKAGQLSEAANPNGSCLNIAGIVNEKRNVLGMMPHPERASDAMLGSTDGSKVFESILNNFVEAV</sequence>
<dbReference type="GO" id="GO:0005737">
    <property type="term" value="C:cytoplasm"/>
    <property type="evidence" value="ECO:0007669"/>
    <property type="project" value="UniProtKB-SubCell"/>
</dbReference>
<keyword evidence="2 8" id="KW-0436">Ligase</keyword>
<keyword evidence="7 8" id="KW-0315">Glutamine amidotransferase</keyword>
<evidence type="ECO:0000256" key="4">
    <source>
        <dbReference type="ARBA" id="ARBA00022755"/>
    </source>
</evidence>
<evidence type="ECO:0000256" key="3">
    <source>
        <dbReference type="ARBA" id="ARBA00022741"/>
    </source>
</evidence>
<dbReference type="GO" id="GO:0006189">
    <property type="term" value="P:'de novo' IMP biosynthetic process"/>
    <property type="evidence" value="ECO:0007669"/>
    <property type="project" value="UniProtKB-UniRule"/>
</dbReference>
<dbReference type="GO" id="GO:0004642">
    <property type="term" value="F:phosphoribosylformylglycinamidine synthase activity"/>
    <property type="evidence" value="ECO:0007669"/>
    <property type="project" value="UniProtKB-UniRule"/>
</dbReference>
<dbReference type="SMART" id="SM01211">
    <property type="entry name" value="GATase_5"/>
    <property type="match status" value="1"/>
</dbReference>
<organism evidence="9 10">
    <name type="scientific">Chloroherpeton thalassium (strain ATCC 35110 / GB-78)</name>
    <dbReference type="NCBI Taxonomy" id="517418"/>
    <lineage>
        <taxon>Bacteria</taxon>
        <taxon>Pseudomonadati</taxon>
        <taxon>Chlorobiota</taxon>
        <taxon>Chlorobiia</taxon>
        <taxon>Chlorobiales</taxon>
        <taxon>Chloroherpetonaceae</taxon>
        <taxon>Chloroherpeton</taxon>
    </lineage>
</organism>
<keyword evidence="10" id="KW-1185">Reference proteome</keyword>
<dbReference type="Pfam" id="PF13507">
    <property type="entry name" value="GATase_5"/>
    <property type="match status" value="1"/>
</dbReference>
<dbReference type="NCBIfam" id="TIGR01737">
    <property type="entry name" value="FGAM_synth_I"/>
    <property type="match status" value="1"/>
</dbReference>
<dbReference type="InterPro" id="IPR010075">
    <property type="entry name" value="PRibForGlyAmidine_synth_PurQ"/>
</dbReference>
<dbReference type="eggNOG" id="COG0047">
    <property type="taxonomic scope" value="Bacteria"/>
</dbReference>
<dbReference type="Proteomes" id="UP000001208">
    <property type="component" value="Chromosome"/>
</dbReference>
<feature type="active site" evidence="8">
    <location>
        <position position="206"/>
    </location>
</feature>